<dbReference type="SUPFAM" id="SSF47226">
    <property type="entry name" value="Histidine-containing phosphotransfer domain, HPT domain"/>
    <property type="match status" value="1"/>
</dbReference>
<dbReference type="PROSITE" id="PS50113">
    <property type="entry name" value="PAC"/>
    <property type="match status" value="3"/>
</dbReference>
<feature type="modified residue" description="Phosphohistidine" evidence="16">
    <location>
        <position position="1091"/>
    </location>
</feature>
<dbReference type="PROSITE" id="PS50924">
    <property type="entry name" value="MHYT"/>
    <property type="match status" value="1"/>
</dbReference>
<dbReference type="Gene3D" id="1.10.287.130">
    <property type="match status" value="1"/>
</dbReference>
<dbReference type="InterPro" id="IPR036097">
    <property type="entry name" value="HisK_dim/P_sf"/>
</dbReference>
<keyword evidence="7 18" id="KW-0812">Transmembrane</keyword>
<evidence type="ECO:0000256" key="8">
    <source>
        <dbReference type="ARBA" id="ARBA00022741"/>
    </source>
</evidence>
<sequence length="1232" mass="135599">MFEFSRFFFDNDQPTLLVFGSHNPWLVLLSVCIAIFTSAMALQLAGMARLSRVPLYRQLAIGTGAVALGGGVWAMHFIGMLAFQLCAAVRYDPGLTVLSMLPSLFASWIALNLLSRRRVSPVQFVMGGVLVGAGIGAMHYSGMAAMQLAPLLRYDPLMFGLSILVAVVLAIIALWVRFGLRGRVSGVRAILLSGTVMGLAISGMHYTGMAAARFTGIEEFSMPQPVVGAAYLAMAVAMATVALSLLVAAVNGLLRYRELFRELEAGRDHLNSLLDAAFEVIFTIDHQGVIRSVNNAVSGLYGWQPEELIGRHMSLLMPERHSRQFTEALEQYRLTGMSRLSGSELEVSGIGRDGREIPVRVSLGVTQRDGNPWFVVFVADISERKAMEQALRDSEQQYRSLIRNIPGVSFRCLMDERCSTRFVSDAVRRVTGWPAESFMSGERSLIELCHPDDRERVLDEVNDAARLGRSYVVEYRLFDRDGHEHWVWESGSVDVDAQGVPRWVDGVMLDQTETKLRNAEYEGKVTAISKAMALIEFDLTGHVLEVNENFLDLFGYTREELIGQHHRIFCDADLVASERYRLFWEDLREGHFRSGEYRRLGKDGRDVWIQATYNPILDADGRPFKILKLATDLTPRRMMEQDLRNARDRAEQAAAARSSFLANMSHEIRTPMNAIIGFTELLLDTPLGETQRRHLRTVQHSSRSLLGLLNDILDTAKLDRGAIELEDIDFSLRELCEQVCDSQRLGAERKGLSLELDYAEHLGDYFRGDPLRLQQVVTNLLGNAVKFTERGRVRLVVDGAPGALRLAIHDTGIGIAADRLEKIFDPFAQADASMSRRFGGTGLGTTISRQLVELMGGRIRVESREGEGSVFTVEVPLAAGERAHVNALRQSAPTLPPLRILAADDVAQNLELLTLNLERLGHRVHGVEDGAAAVAAFGEQAFDLVLMDVQMPGMDGLEASCAIRQREQAEGRRPVPIIALTASVLDRDRQNALDAGMNGFAGKPLDMAELLHEMARLLGVEPGRDTDPAAVQSPADPDALFDWVRGQQLWGGAVQMAAAIVRFLDEQERLLGHLREAVRQGDFSDVVANAHRLRGAAANLGLDEMAACAAELEHAGSGGQPQALEALLQQLAAIMTRVRAAVPVFPAEAEVASAPVPREALLEASRRLAAELARGGLDDEALALLRQGLEGQAAQARLHALQHAIDDFDFDQALQQLTELQAWLETGELSPS</sequence>
<feature type="domain" description="Response regulatory" evidence="20">
    <location>
        <begin position="899"/>
        <end position="1018"/>
    </location>
</feature>
<keyword evidence="12" id="KW-0902">Two-component regulatory system</keyword>
<dbReference type="InterPro" id="IPR008207">
    <property type="entry name" value="Sig_transdc_His_kin_Hpt_dom"/>
</dbReference>
<dbReference type="InterPro" id="IPR000014">
    <property type="entry name" value="PAS"/>
</dbReference>
<evidence type="ECO:0000313" key="26">
    <source>
        <dbReference type="Proteomes" id="UP000501237"/>
    </source>
</evidence>
<evidence type="ECO:0000256" key="14">
    <source>
        <dbReference type="ARBA" id="ARBA00064003"/>
    </source>
</evidence>
<dbReference type="Pfam" id="PF08447">
    <property type="entry name" value="PAS_3"/>
    <property type="match status" value="2"/>
</dbReference>
<dbReference type="SMART" id="SM00086">
    <property type="entry name" value="PAC"/>
    <property type="match status" value="3"/>
</dbReference>
<dbReference type="Pfam" id="PF02518">
    <property type="entry name" value="HATPase_c"/>
    <property type="match status" value="1"/>
</dbReference>
<dbReference type="InterPro" id="IPR005330">
    <property type="entry name" value="MHYT_dom"/>
</dbReference>
<evidence type="ECO:0000256" key="6">
    <source>
        <dbReference type="ARBA" id="ARBA00022679"/>
    </source>
</evidence>
<dbReference type="CDD" id="cd00082">
    <property type="entry name" value="HisKA"/>
    <property type="match status" value="1"/>
</dbReference>
<evidence type="ECO:0000313" key="25">
    <source>
        <dbReference type="EMBL" id="BCA28105.1"/>
    </source>
</evidence>
<dbReference type="Gene3D" id="3.40.50.2300">
    <property type="match status" value="1"/>
</dbReference>
<dbReference type="SMART" id="SM00448">
    <property type="entry name" value="REC"/>
    <property type="match status" value="1"/>
</dbReference>
<dbReference type="InterPro" id="IPR035965">
    <property type="entry name" value="PAS-like_dom_sf"/>
</dbReference>
<dbReference type="PROSITE" id="PS50112">
    <property type="entry name" value="PAS"/>
    <property type="match status" value="3"/>
</dbReference>
<evidence type="ECO:0000256" key="15">
    <source>
        <dbReference type="ARBA" id="ARBA00068150"/>
    </source>
</evidence>
<keyword evidence="5 17" id="KW-0597">Phosphoprotein</keyword>
<evidence type="ECO:0000259" key="20">
    <source>
        <dbReference type="PROSITE" id="PS50110"/>
    </source>
</evidence>
<accession>A0A679GD87</accession>
<feature type="transmembrane region" description="Helical" evidence="18">
    <location>
        <begin position="95"/>
        <end position="115"/>
    </location>
</feature>
<evidence type="ECO:0000256" key="11">
    <source>
        <dbReference type="ARBA" id="ARBA00022989"/>
    </source>
</evidence>
<feature type="transmembrane region" description="Helical" evidence="18">
    <location>
        <begin position="122"/>
        <end position="145"/>
    </location>
</feature>
<dbReference type="FunFam" id="1.10.287.130:FF:000002">
    <property type="entry name" value="Two-component osmosensing histidine kinase"/>
    <property type="match status" value="1"/>
</dbReference>
<evidence type="ECO:0000256" key="13">
    <source>
        <dbReference type="ARBA" id="ARBA00023136"/>
    </source>
</evidence>
<dbReference type="InterPro" id="IPR013655">
    <property type="entry name" value="PAS_fold_3"/>
</dbReference>
<feature type="transmembrane region" description="Helical" evidence="18">
    <location>
        <begin position="59"/>
        <end position="83"/>
    </location>
</feature>
<dbReference type="SMART" id="SM00388">
    <property type="entry name" value="HisKA"/>
    <property type="match status" value="1"/>
</dbReference>
<evidence type="ECO:0000256" key="16">
    <source>
        <dbReference type="PROSITE-ProRule" id="PRU00110"/>
    </source>
</evidence>
<dbReference type="GO" id="GO:0006355">
    <property type="term" value="P:regulation of DNA-templated transcription"/>
    <property type="evidence" value="ECO:0007669"/>
    <property type="project" value="InterPro"/>
</dbReference>
<dbReference type="SUPFAM" id="SSF52172">
    <property type="entry name" value="CheY-like"/>
    <property type="match status" value="1"/>
</dbReference>
<dbReference type="Pfam" id="PF00989">
    <property type="entry name" value="PAS"/>
    <property type="match status" value="1"/>
</dbReference>
<dbReference type="InterPro" id="IPR003594">
    <property type="entry name" value="HATPase_dom"/>
</dbReference>
<dbReference type="AlphaFoldDB" id="A0A679GD87"/>
<dbReference type="InterPro" id="IPR013767">
    <property type="entry name" value="PAS_fold"/>
</dbReference>
<dbReference type="InterPro" id="IPR003661">
    <property type="entry name" value="HisK_dim/P_dom"/>
</dbReference>
<feature type="transmembrane region" description="Helical" evidence="18">
    <location>
        <begin position="25"/>
        <end position="47"/>
    </location>
</feature>
<dbReference type="PANTHER" id="PTHR45339">
    <property type="entry name" value="HYBRID SIGNAL TRANSDUCTION HISTIDINE KINASE J"/>
    <property type="match status" value="1"/>
</dbReference>
<dbReference type="PROSITE" id="PS50109">
    <property type="entry name" value="HIS_KIN"/>
    <property type="match status" value="1"/>
</dbReference>
<dbReference type="InterPro" id="IPR005467">
    <property type="entry name" value="His_kinase_dom"/>
</dbReference>
<dbReference type="SUPFAM" id="SSF55874">
    <property type="entry name" value="ATPase domain of HSP90 chaperone/DNA topoisomerase II/histidine kinase"/>
    <property type="match status" value="1"/>
</dbReference>
<dbReference type="InterPro" id="IPR036641">
    <property type="entry name" value="HPT_dom_sf"/>
</dbReference>
<evidence type="ECO:0000256" key="3">
    <source>
        <dbReference type="ARBA" id="ARBA00012438"/>
    </source>
</evidence>
<evidence type="ECO:0000259" key="21">
    <source>
        <dbReference type="PROSITE" id="PS50112"/>
    </source>
</evidence>
<feature type="transmembrane region" description="Helical" evidence="18">
    <location>
        <begin position="190"/>
        <end position="209"/>
    </location>
</feature>
<dbReference type="GeneID" id="57397304"/>
<feature type="transmembrane region" description="Helical" evidence="18">
    <location>
        <begin position="157"/>
        <end position="178"/>
    </location>
</feature>
<dbReference type="SMART" id="SM00091">
    <property type="entry name" value="PAS"/>
    <property type="match status" value="3"/>
</dbReference>
<evidence type="ECO:0000259" key="23">
    <source>
        <dbReference type="PROSITE" id="PS50894"/>
    </source>
</evidence>
<evidence type="ECO:0000256" key="10">
    <source>
        <dbReference type="ARBA" id="ARBA00022840"/>
    </source>
</evidence>
<feature type="domain" description="Histidine kinase" evidence="19">
    <location>
        <begin position="663"/>
        <end position="879"/>
    </location>
</feature>
<keyword evidence="10" id="KW-0067">ATP-binding</keyword>
<dbReference type="Gene3D" id="3.30.450.20">
    <property type="entry name" value="PAS domain"/>
    <property type="match status" value="3"/>
</dbReference>
<comment type="catalytic activity">
    <reaction evidence="1">
        <text>ATP + protein L-histidine = ADP + protein N-phospho-L-histidine.</text>
        <dbReference type="EC" id="2.7.13.3"/>
    </reaction>
</comment>
<feature type="domain" description="HPt" evidence="23">
    <location>
        <begin position="1052"/>
        <end position="1145"/>
    </location>
</feature>
<organism evidence="25 26">
    <name type="scientific">Metapseudomonas otitidis</name>
    <dbReference type="NCBI Taxonomy" id="319939"/>
    <lineage>
        <taxon>Bacteria</taxon>
        <taxon>Pseudomonadati</taxon>
        <taxon>Pseudomonadota</taxon>
        <taxon>Gammaproteobacteria</taxon>
        <taxon>Pseudomonadales</taxon>
        <taxon>Pseudomonadaceae</taxon>
        <taxon>Metapseudomonas</taxon>
    </lineage>
</organism>
<feature type="domain" description="PAS" evidence="21">
    <location>
        <begin position="394"/>
        <end position="468"/>
    </location>
</feature>
<evidence type="ECO:0000259" key="19">
    <source>
        <dbReference type="PROSITE" id="PS50109"/>
    </source>
</evidence>
<dbReference type="KEGG" id="poj:PtoMrB4_20820"/>
<keyword evidence="11 18" id="KW-1133">Transmembrane helix</keyword>
<evidence type="ECO:0000256" key="2">
    <source>
        <dbReference type="ARBA" id="ARBA00004651"/>
    </source>
</evidence>
<dbReference type="SUPFAM" id="SSF47384">
    <property type="entry name" value="Homodimeric domain of signal transducing histidine kinase"/>
    <property type="match status" value="1"/>
</dbReference>
<dbReference type="CDD" id="cd00130">
    <property type="entry name" value="PAS"/>
    <property type="match status" value="3"/>
</dbReference>
<dbReference type="PRINTS" id="PR00344">
    <property type="entry name" value="BCTRLSENSOR"/>
</dbReference>
<dbReference type="InterPro" id="IPR004358">
    <property type="entry name" value="Sig_transdc_His_kin-like_C"/>
</dbReference>
<dbReference type="Pfam" id="PF01627">
    <property type="entry name" value="Hpt"/>
    <property type="match status" value="1"/>
</dbReference>
<dbReference type="EMBL" id="AP022642">
    <property type="protein sequence ID" value="BCA28105.1"/>
    <property type="molecule type" value="Genomic_DNA"/>
</dbReference>
<feature type="domain" description="PAC" evidence="22">
    <location>
        <begin position="471"/>
        <end position="523"/>
    </location>
</feature>
<proteinExistence type="predicted"/>
<evidence type="ECO:0000256" key="17">
    <source>
        <dbReference type="PROSITE-ProRule" id="PRU00169"/>
    </source>
</evidence>
<evidence type="ECO:0000256" key="5">
    <source>
        <dbReference type="ARBA" id="ARBA00022553"/>
    </source>
</evidence>
<dbReference type="CDD" id="cd17546">
    <property type="entry name" value="REC_hyHK_CKI1_RcsC-like"/>
    <property type="match status" value="1"/>
</dbReference>
<feature type="modified residue" description="4-aspartylphosphate" evidence="17">
    <location>
        <position position="948"/>
    </location>
</feature>
<dbReference type="Proteomes" id="UP000501237">
    <property type="component" value="Chromosome"/>
</dbReference>
<dbReference type="Pfam" id="PF00072">
    <property type="entry name" value="Response_reg"/>
    <property type="match status" value="1"/>
</dbReference>
<dbReference type="EC" id="2.7.13.3" evidence="3"/>
<evidence type="ECO:0000256" key="7">
    <source>
        <dbReference type="ARBA" id="ARBA00022692"/>
    </source>
</evidence>
<dbReference type="PANTHER" id="PTHR45339:SF1">
    <property type="entry name" value="HYBRID SIGNAL TRANSDUCTION HISTIDINE KINASE J"/>
    <property type="match status" value="1"/>
</dbReference>
<dbReference type="PROSITE" id="PS50110">
    <property type="entry name" value="RESPONSE_REGULATORY"/>
    <property type="match status" value="1"/>
</dbReference>
<dbReference type="InterPro" id="IPR001610">
    <property type="entry name" value="PAC"/>
</dbReference>
<feature type="domain" description="MHYT" evidence="24">
    <location>
        <begin position="22"/>
        <end position="215"/>
    </location>
</feature>
<feature type="transmembrane region" description="Helical" evidence="18">
    <location>
        <begin position="229"/>
        <end position="254"/>
    </location>
</feature>
<dbReference type="Pfam" id="PF03707">
    <property type="entry name" value="MHYT"/>
    <property type="match status" value="3"/>
</dbReference>
<gene>
    <name evidence="25" type="ORF">PtoMrB4_20820</name>
</gene>
<dbReference type="CDD" id="cd16922">
    <property type="entry name" value="HATPase_EvgS-ArcB-TorS-like"/>
    <property type="match status" value="1"/>
</dbReference>
<dbReference type="InterPro" id="IPR001789">
    <property type="entry name" value="Sig_transdc_resp-reg_receiver"/>
</dbReference>
<evidence type="ECO:0000256" key="1">
    <source>
        <dbReference type="ARBA" id="ARBA00000085"/>
    </source>
</evidence>
<dbReference type="PROSITE" id="PS50894">
    <property type="entry name" value="HPT"/>
    <property type="match status" value="1"/>
</dbReference>
<dbReference type="InterPro" id="IPR011006">
    <property type="entry name" value="CheY-like_superfamily"/>
</dbReference>
<dbReference type="Gene3D" id="3.30.565.10">
    <property type="entry name" value="Histidine kinase-like ATPase, C-terminal domain"/>
    <property type="match status" value="1"/>
</dbReference>
<keyword evidence="13 18" id="KW-0472">Membrane</keyword>
<dbReference type="RefSeq" id="WP_172433197.1">
    <property type="nucleotide sequence ID" value="NZ_AP022642.1"/>
</dbReference>
<dbReference type="InterPro" id="IPR036890">
    <property type="entry name" value="HATPase_C_sf"/>
</dbReference>
<dbReference type="InterPro" id="IPR000700">
    <property type="entry name" value="PAS-assoc_C"/>
</dbReference>
<feature type="domain" description="PAS" evidence="21">
    <location>
        <begin position="266"/>
        <end position="319"/>
    </location>
</feature>
<keyword evidence="9" id="KW-0418">Kinase</keyword>
<dbReference type="GO" id="GO:0000155">
    <property type="term" value="F:phosphorelay sensor kinase activity"/>
    <property type="evidence" value="ECO:0007669"/>
    <property type="project" value="InterPro"/>
</dbReference>
<keyword evidence="4" id="KW-1003">Cell membrane</keyword>
<keyword evidence="8" id="KW-0547">Nucleotide-binding</keyword>
<dbReference type="Gene3D" id="1.20.120.160">
    <property type="entry name" value="HPT domain"/>
    <property type="match status" value="1"/>
</dbReference>
<dbReference type="GO" id="GO:0005886">
    <property type="term" value="C:plasma membrane"/>
    <property type="evidence" value="ECO:0007669"/>
    <property type="project" value="UniProtKB-SubCell"/>
</dbReference>
<dbReference type="NCBIfam" id="TIGR00229">
    <property type="entry name" value="sensory_box"/>
    <property type="match status" value="3"/>
</dbReference>
<evidence type="ECO:0000256" key="9">
    <source>
        <dbReference type="ARBA" id="ARBA00022777"/>
    </source>
</evidence>
<dbReference type="SMART" id="SM00387">
    <property type="entry name" value="HATPase_c"/>
    <property type="match status" value="1"/>
</dbReference>
<evidence type="ECO:0000259" key="22">
    <source>
        <dbReference type="PROSITE" id="PS50113"/>
    </source>
</evidence>
<dbReference type="FunFam" id="3.30.565.10:FF:000010">
    <property type="entry name" value="Sensor histidine kinase RcsC"/>
    <property type="match status" value="1"/>
</dbReference>
<protein>
    <recommendedName>
        <fullName evidence="15">Sensory/regulatory protein RpfC</fullName>
        <ecNumber evidence="3">2.7.13.3</ecNumber>
    </recommendedName>
</protein>
<reference evidence="25 26" key="1">
    <citation type="journal article" date="2020" name="Microbiol. Resour. Announc.">
        <title>Complete genome sequence of Pseudomonas otitidis strain MrB4, isolated from Lake Biwa in Japan.</title>
        <authorList>
            <person name="Miyazaki K."/>
            <person name="Hase E."/>
            <person name="Maruya T."/>
        </authorList>
    </citation>
    <scope>NUCLEOTIDE SEQUENCE [LARGE SCALE GENOMIC DNA]</scope>
    <source>
        <strain evidence="25 26">MrB4</strain>
    </source>
</reference>
<name>A0A679GD87_9GAMM</name>
<keyword evidence="6" id="KW-0808">Transferase</keyword>
<feature type="domain" description="PAC" evidence="22">
    <location>
        <begin position="343"/>
        <end position="393"/>
    </location>
</feature>
<comment type="subcellular location">
    <subcellularLocation>
        <location evidence="2">Cell membrane</location>
        <topology evidence="2">Multi-pass membrane protein</topology>
    </subcellularLocation>
</comment>
<evidence type="ECO:0000256" key="12">
    <source>
        <dbReference type="ARBA" id="ARBA00023012"/>
    </source>
</evidence>
<dbReference type="Pfam" id="PF00512">
    <property type="entry name" value="HisKA"/>
    <property type="match status" value="1"/>
</dbReference>
<evidence type="ECO:0000259" key="24">
    <source>
        <dbReference type="PROSITE" id="PS50924"/>
    </source>
</evidence>
<evidence type="ECO:0000256" key="4">
    <source>
        <dbReference type="ARBA" id="ARBA00022475"/>
    </source>
</evidence>
<dbReference type="SUPFAM" id="SSF55785">
    <property type="entry name" value="PYP-like sensor domain (PAS domain)"/>
    <property type="match status" value="3"/>
</dbReference>
<comment type="subunit">
    <text evidence="14">At low DSF concentrations, interacts with RpfF.</text>
</comment>
<dbReference type="CDD" id="cd00088">
    <property type="entry name" value="HPT"/>
    <property type="match status" value="1"/>
</dbReference>
<dbReference type="GO" id="GO:0005524">
    <property type="term" value="F:ATP binding"/>
    <property type="evidence" value="ECO:0007669"/>
    <property type="project" value="UniProtKB-KW"/>
</dbReference>
<feature type="domain" description="PAS" evidence="21">
    <location>
        <begin position="534"/>
        <end position="564"/>
    </location>
</feature>
<feature type="domain" description="PAC" evidence="22">
    <location>
        <begin position="593"/>
        <end position="645"/>
    </location>
</feature>
<evidence type="ECO:0000256" key="18">
    <source>
        <dbReference type="PROSITE-ProRule" id="PRU00244"/>
    </source>
</evidence>